<reference evidence="1" key="1">
    <citation type="submission" date="2024-03" db="EMBL/GenBank/DDBJ databases">
        <title>Diverse circular DNA viruses in blood, oral, and fecal samples of captive lemurs.</title>
        <authorList>
            <person name="Paietta E.N."/>
            <person name="Kraberger S."/>
            <person name="Lund M.C."/>
            <person name="Custer J.M."/>
            <person name="Vargas K.M."/>
            <person name="Ehmke E.E."/>
            <person name="Yoder A.D."/>
            <person name="Varsani A."/>
        </authorList>
    </citation>
    <scope>NUCLEOTIDE SEQUENCE</scope>
    <source>
        <strain evidence="1">Duke_22FF_208</strain>
    </source>
</reference>
<protein>
    <submittedName>
        <fullName evidence="1">Uncharacterized protein</fullName>
    </submittedName>
</protein>
<proteinExistence type="predicted"/>
<sequence length="48" mass="5622">MLISTPFITYLLFRYSARQRARLPLVPKDIFIILCPFGFVNSLCDKKD</sequence>
<evidence type="ECO:0000313" key="1">
    <source>
        <dbReference type="EMBL" id="XCD04287.1"/>
    </source>
</evidence>
<accession>A0AAU8AX14</accession>
<organism evidence="1">
    <name type="scientific">Dulem virus 37</name>
    <dbReference type="NCBI Taxonomy" id="3145755"/>
    <lineage>
        <taxon>Viruses</taxon>
        <taxon>Duplodnaviria</taxon>
        <taxon>Heunggongvirae</taxon>
        <taxon>Uroviricota</taxon>
        <taxon>Caudoviricetes</taxon>
    </lineage>
</organism>
<name>A0AAU8AX14_9CAUD</name>
<dbReference type="EMBL" id="PP511443">
    <property type="protein sequence ID" value="XCD04287.1"/>
    <property type="molecule type" value="Genomic_DNA"/>
</dbReference>